<feature type="active site" description="Proton donor" evidence="13">
    <location>
        <position position="34"/>
    </location>
</feature>
<evidence type="ECO:0000256" key="5">
    <source>
        <dbReference type="ARBA" id="ARBA00014155"/>
    </source>
</evidence>
<feature type="binding site" evidence="13">
    <location>
        <position position="151"/>
    </location>
    <ligand>
        <name>(R)-pantoate</name>
        <dbReference type="ChEBI" id="CHEBI:15980"/>
    </ligand>
</feature>
<feature type="binding site" evidence="13">
    <location>
        <begin position="182"/>
        <end position="185"/>
    </location>
    <ligand>
        <name>ATP</name>
        <dbReference type="ChEBI" id="CHEBI:30616"/>
    </ligand>
</feature>
<dbReference type="SUPFAM" id="SSF52374">
    <property type="entry name" value="Nucleotidylyl transferase"/>
    <property type="match status" value="1"/>
</dbReference>
<keyword evidence="8 13" id="KW-0566">Pantothenate biosynthesis</keyword>
<evidence type="ECO:0000256" key="9">
    <source>
        <dbReference type="ARBA" id="ARBA00022741"/>
    </source>
</evidence>
<dbReference type="InterPro" id="IPR014729">
    <property type="entry name" value="Rossmann-like_a/b/a_fold"/>
</dbReference>
<dbReference type="Gene3D" id="3.30.1300.10">
    <property type="entry name" value="Pantoate-beta-alanine ligase, C-terminal domain"/>
    <property type="match status" value="1"/>
</dbReference>
<comment type="caution">
    <text evidence="14">The sequence shown here is derived from an EMBL/GenBank/DDBJ whole genome shotgun (WGS) entry which is preliminary data.</text>
</comment>
<accession>D6U0G4</accession>
<keyword evidence="15" id="KW-1185">Reference proteome</keyword>
<dbReference type="FunCoup" id="D6U0G4">
    <property type="interactions" value="627"/>
</dbReference>
<dbReference type="FunFam" id="3.40.50.620:FF:000114">
    <property type="entry name" value="Pantothenate synthetase"/>
    <property type="match status" value="1"/>
</dbReference>
<dbReference type="Pfam" id="PF02569">
    <property type="entry name" value="Pantoate_ligase"/>
    <property type="match status" value="1"/>
</dbReference>
<dbReference type="HAMAP" id="MF_00158">
    <property type="entry name" value="PanC"/>
    <property type="match status" value="1"/>
</dbReference>
<evidence type="ECO:0000256" key="3">
    <source>
        <dbReference type="ARBA" id="ARBA00009256"/>
    </source>
</evidence>
<keyword evidence="10 13" id="KW-0067">ATP-binding</keyword>
<dbReference type="OrthoDB" id="9773087at2"/>
<dbReference type="GO" id="GO:0005524">
    <property type="term" value="F:ATP binding"/>
    <property type="evidence" value="ECO:0007669"/>
    <property type="project" value="UniProtKB-KW"/>
</dbReference>
<dbReference type="InParanoid" id="D6U0G4"/>
<dbReference type="EMBL" id="ADVG01000004">
    <property type="protein sequence ID" value="EFH82304.1"/>
    <property type="molecule type" value="Genomic_DNA"/>
</dbReference>
<reference evidence="14 15" key="1">
    <citation type="journal article" date="2011" name="Stand. Genomic Sci.">
        <title>Non-contiguous finished genome sequence and contextual data of the filamentous soil bacterium Ktedonobacter racemifer type strain (SOSP1-21).</title>
        <authorList>
            <person name="Chang Y.J."/>
            <person name="Land M."/>
            <person name="Hauser L."/>
            <person name="Chertkov O."/>
            <person name="Del Rio T.G."/>
            <person name="Nolan M."/>
            <person name="Copeland A."/>
            <person name="Tice H."/>
            <person name="Cheng J.F."/>
            <person name="Lucas S."/>
            <person name="Han C."/>
            <person name="Goodwin L."/>
            <person name="Pitluck S."/>
            <person name="Ivanova N."/>
            <person name="Ovchinikova G."/>
            <person name="Pati A."/>
            <person name="Chen A."/>
            <person name="Palaniappan K."/>
            <person name="Mavromatis K."/>
            <person name="Liolios K."/>
            <person name="Brettin T."/>
            <person name="Fiebig A."/>
            <person name="Rohde M."/>
            <person name="Abt B."/>
            <person name="Goker M."/>
            <person name="Detter J.C."/>
            <person name="Woyke T."/>
            <person name="Bristow J."/>
            <person name="Eisen J.A."/>
            <person name="Markowitz V."/>
            <person name="Hugenholtz P."/>
            <person name="Kyrpides N.C."/>
            <person name="Klenk H.P."/>
            <person name="Lapidus A."/>
        </authorList>
    </citation>
    <scope>NUCLEOTIDE SEQUENCE [LARGE SCALE GENOMIC DNA]</scope>
    <source>
        <strain evidence="15">DSM 44963</strain>
    </source>
</reference>
<proteinExistence type="inferred from homology"/>
<evidence type="ECO:0000256" key="10">
    <source>
        <dbReference type="ARBA" id="ARBA00022840"/>
    </source>
</evidence>
<evidence type="ECO:0000256" key="11">
    <source>
        <dbReference type="ARBA" id="ARBA00048258"/>
    </source>
</evidence>
<gene>
    <name evidence="13" type="primary">panC</name>
    <name evidence="14" type="ORF">Krac_3101</name>
</gene>
<dbReference type="GO" id="GO:0005829">
    <property type="term" value="C:cytosol"/>
    <property type="evidence" value="ECO:0007669"/>
    <property type="project" value="TreeGrafter"/>
</dbReference>
<comment type="subcellular location">
    <subcellularLocation>
        <location evidence="1 13">Cytoplasm</location>
    </subcellularLocation>
</comment>
<dbReference type="CDD" id="cd00560">
    <property type="entry name" value="PanC"/>
    <property type="match status" value="1"/>
</dbReference>
<evidence type="ECO:0000313" key="14">
    <source>
        <dbReference type="EMBL" id="EFH82304.1"/>
    </source>
</evidence>
<evidence type="ECO:0000256" key="1">
    <source>
        <dbReference type="ARBA" id="ARBA00004496"/>
    </source>
</evidence>
<evidence type="ECO:0000256" key="4">
    <source>
        <dbReference type="ARBA" id="ARBA00012219"/>
    </source>
</evidence>
<dbReference type="PANTHER" id="PTHR21299">
    <property type="entry name" value="CYTIDYLATE KINASE/PANTOATE-BETA-ALANINE LIGASE"/>
    <property type="match status" value="1"/>
</dbReference>
<feature type="binding site" evidence="13">
    <location>
        <position position="174"/>
    </location>
    <ligand>
        <name>ATP</name>
        <dbReference type="ChEBI" id="CHEBI:30616"/>
    </ligand>
</feature>
<comment type="similarity">
    <text evidence="3 13">Belongs to the pantothenate synthetase family.</text>
</comment>
<keyword evidence="7 13" id="KW-0436">Ligase</keyword>
<dbReference type="RefSeq" id="WP_007920309.1">
    <property type="nucleotide sequence ID" value="NZ_ADVG01000004.1"/>
</dbReference>
<keyword evidence="9 13" id="KW-0547">Nucleotide-binding</keyword>
<dbReference type="GO" id="GO:0015940">
    <property type="term" value="P:pantothenate biosynthetic process"/>
    <property type="evidence" value="ECO:0007669"/>
    <property type="project" value="UniProtKB-UniRule"/>
</dbReference>
<comment type="pathway">
    <text evidence="2 13">Cofactor biosynthesis; (R)-pantothenate biosynthesis; (R)-pantothenate from (R)-pantoate and beta-alanine: step 1/1.</text>
</comment>
<dbReference type="InterPro" id="IPR003721">
    <property type="entry name" value="Pantoate_ligase"/>
</dbReference>
<feature type="binding site" evidence="13">
    <location>
        <begin position="27"/>
        <end position="34"/>
    </location>
    <ligand>
        <name>ATP</name>
        <dbReference type="ChEBI" id="CHEBI:30616"/>
    </ligand>
</feature>
<dbReference type="STRING" id="485913.Krac_3101"/>
<dbReference type="PANTHER" id="PTHR21299:SF1">
    <property type="entry name" value="PANTOATE--BETA-ALANINE LIGASE"/>
    <property type="match status" value="1"/>
</dbReference>
<evidence type="ECO:0000256" key="6">
    <source>
        <dbReference type="ARBA" id="ARBA00022490"/>
    </source>
</evidence>
<organism evidence="14 15">
    <name type="scientific">Ktedonobacter racemifer DSM 44963</name>
    <dbReference type="NCBI Taxonomy" id="485913"/>
    <lineage>
        <taxon>Bacteria</taxon>
        <taxon>Bacillati</taxon>
        <taxon>Chloroflexota</taxon>
        <taxon>Ktedonobacteria</taxon>
        <taxon>Ktedonobacterales</taxon>
        <taxon>Ktedonobacteraceae</taxon>
        <taxon>Ktedonobacter</taxon>
    </lineage>
</organism>
<dbReference type="UniPathway" id="UPA00028">
    <property type="reaction ID" value="UER00005"/>
</dbReference>
<dbReference type="Gene3D" id="3.40.50.620">
    <property type="entry name" value="HUPs"/>
    <property type="match status" value="1"/>
</dbReference>
<evidence type="ECO:0000256" key="7">
    <source>
        <dbReference type="ARBA" id="ARBA00022598"/>
    </source>
</evidence>
<dbReference type="GO" id="GO:0004592">
    <property type="term" value="F:pantoate-beta-alanine ligase activity"/>
    <property type="evidence" value="ECO:0007669"/>
    <property type="project" value="UniProtKB-UniRule"/>
</dbReference>
<evidence type="ECO:0000256" key="8">
    <source>
        <dbReference type="ARBA" id="ARBA00022655"/>
    </source>
</evidence>
<comment type="miscellaneous">
    <text evidence="13">The reaction proceeds by a bi uni uni bi ping pong mechanism.</text>
</comment>
<comment type="catalytic activity">
    <reaction evidence="11 13">
        <text>(R)-pantoate + beta-alanine + ATP = (R)-pantothenate + AMP + diphosphate + H(+)</text>
        <dbReference type="Rhea" id="RHEA:10912"/>
        <dbReference type="ChEBI" id="CHEBI:15378"/>
        <dbReference type="ChEBI" id="CHEBI:15980"/>
        <dbReference type="ChEBI" id="CHEBI:29032"/>
        <dbReference type="ChEBI" id="CHEBI:30616"/>
        <dbReference type="ChEBI" id="CHEBI:33019"/>
        <dbReference type="ChEBI" id="CHEBI:57966"/>
        <dbReference type="ChEBI" id="CHEBI:456215"/>
        <dbReference type="EC" id="6.3.2.1"/>
    </reaction>
</comment>
<sequence length="290" mass="32075">MRIVSTIHEIEYERSQWSGPVGLVPTMGYLHEGHLSLFQTARSENATVVASIFVNPTQFGPNEDLERYPRNLERDLHMLEAAGVDMVFTPTASEMYPPGFTTYVEPQGSLVEQGEGASRPNHFRGVATVVLKLFQLIQPQRAYFGQKDAQQVAVITRMVRDLNLPVTLRIRPTVREADGLAMSSRNSYLDPATRAASPILYQALQAGRQAFEAQPTSNPAAVMQAMAEVVAQELQAHLDYAEVRDAETFLPLERLQASALLLLAVRLGSVRLIDNFALHADGTWDTGILS</sequence>
<dbReference type="eggNOG" id="COG0414">
    <property type="taxonomic scope" value="Bacteria"/>
</dbReference>
<evidence type="ECO:0000313" key="15">
    <source>
        <dbReference type="Proteomes" id="UP000004508"/>
    </source>
</evidence>
<evidence type="ECO:0000256" key="12">
    <source>
        <dbReference type="ARBA" id="ARBA00055042"/>
    </source>
</evidence>
<evidence type="ECO:0000256" key="13">
    <source>
        <dbReference type="HAMAP-Rule" id="MF_00158"/>
    </source>
</evidence>
<feature type="binding site" evidence="13">
    <location>
        <begin position="145"/>
        <end position="148"/>
    </location>
    <ligand>
        <name>ATP</name>
        <dbReference type="ChEBI" id="CHEBI:30616"/>
    </ligand>
</feature>
<dbReference type="Proteomes" id="UP000004508">
    <property type="component" value="Unassembled WGS sequence"/>
</dbReference>
<comment type="subunit">
    <text evidence="13">Homodimer.</text>
</comment>
<dbReference type="EC" id="6.3.2.1" evidence="4 13"/>
<comment type="function">
    <text evidence="12 13">Catalyzes the condensation of pantoate with beta-alanine in an ATP-dependent reaction via a pantoyl-adenylate intermediate.</text>
</comment>
<feature type="binding site" evidence="13">
    <location>
        <position position="58"/>
    </location>
    <ligand>
        <name>beta-alanine</name>
        <dbReference type="ChEBI" id="CHEBI:57966"/>
    </ligand>
</feature>
<feature type="binding site" evidence="13">
    <location>
        <position position="58"/>
    </location>
    <ligand>
        <name>(R)-pantoate</name>
        <dbReference type="ChEBI" id="CHEBI:15980"/>
    </ligand>
</feature>
<dbReference type="AlphaFoldDB" id="D6U0G4"/>
<dbReference type="InterPro" id="IPR042176">
    <property type="entry name" value="Pantoate_ligase_C"/>
</dbReference>
<dbReference type="NCBIfam" id="TIGR00018">
    <property type="entry name" value="panC"/>
    <property type="match status" value="1"/>
</dbReference>
<evidence type="ECO:0000256" key="2">
    <source>
        <dbReference type="ARBA" id="ARBA00004990"/>
    </source>
</evidence>
<name>D6U0G4_KTERA</name>
<protein>
    <recommendedName>
        <fullName evidence="5 13">Pantothenate synthetase</fullName>
        <shortName evidence="13">PS</shortName>
        <ecNumber evidence="4 13">6.3.2.1</ecNumber>
    </recommendedName>
    <alternativeName>
        <fullName evidence="13">Pantoate--beta-alanine ligase</fullName>
    </alternativeName>
    <alternativeName>
        <fullName evidence="13">Pantoate-activating enzyme</fullName>
    </alternativeName>
</protein>
<keyword evidence="6 13" id="KW-0963">Cytoplasm</keyword>